<dbReference type="Gene3D" id="3.30.930.10">
    <property type="entry name" value="Bira Bifunctional Protein, Domain 2"/>
    <property type="match status" value="1"/>
</dbReference>
<evidence type="ECO:0000256" key="1">
    <source>
        <dbReference type="ARBA" id="ARBA00004496"/>
    </source>
</evidence>
<dbReference type="STRING" id="1797690.A3B23_01920"/>
<dbReference type="GO" id="GO:0003723">
    <property type="term" value="F:RNA binding"/>
    <property type="evidence" value="ECO:0007669"/>
    <property type="project" value="TreeGrafter"/>
</dbReference>
<comment type="similarity">
    <text evidence="2">Belongs to the class-II aminoacyl-tRNA synthetase family. Type 2 subfamily.</text>
</comment>
<feature type="non-terminal residue" evidence="10">
    <location>
        <position position="1"/>
    </location>
</feature>
<dbReference type="Pfam" id="PF00152">
    <property type="entry name" value="tRNA-synt_2"/>
    <property type="match status" value="1"/>
</dbReference>
<evidence type="ECO:0000256" key="2">
    <source>
        <dbReference type="ARBA" id="ARBA00005312"/>
    </source>
</evidence>
<dbReference type="InterPro" id="IPR004523">
    <property type="entry name" value="Asp-tRNA_synthase_2"/>
</dbReference>
<protein>
    <submittedName>
        <fullName evidence="10">Aspartate--tRNA(Asn) ligase</fullName>
    </submittedName>
</protein>
<keyword evidence="8" id="KW-0030">Aminoacyl-tRNA synthetase</keyword>
<evidence type="ECO:0000256" key="3">
    <source>
        <dbReference type="ARBA" id="ARBA00022490"/>
    </source>
</evidence>
<dbReference type="GO" id="GO:0005524">
    <property type="term" value="F:ATP binding"/>
    <property type="evidence" value="ECO:0007669"/>
    <property type="project" value="UniProtKB-KW"/>
</dbReference>
<comment type="subcellular location">
    <subcellularLocation>
        <location evidence="1">Cytoplasm</location>
    </subcellularLocation>
</comment>
<feature type="domain" description="Aminoacyl-transfer RNA synthetases class-II family profile" evidence="9">
    <location>
        <begin position="19"/>
        <end position="307"/>
    </location>
</feature>
<dbReference type="InterPro" id="IPR045864">
    <property type="entry name" value="aa-tRNA-synth_II/BPL/LPL"/>
</dbReference>
<dbReference type="EMBL" id="MHIY01000017">
    <property type="protein sequence ID" value="OGY59750.1"/>
    <property type="molecule type" value="Genomic_DNA"/>
</dbReference>
<evidence type="ECO:0000256" key="7">
    <source>
        <dbReference type="ARBA" id="ARBA00022917"/>
    </source>
</evidence>
<evidence type="ECO:0000313" key="11">
    <source>
        <dbReference type="Proteomes" id="UP000178744"/>
    </source>
</evidence>
<dbReference type="Proteomes" id="UP000178744">
    <property type="component" value="Unassembled WGS sequence"/>
</dbReference>
<dbReference type="PROSITE" id="PS50862">
    <property type="entry name" value="AA_TRNA_LIGASE_II"/>
    <property type="match status" value="1"/>
</dbReference>
<keyword evidence="7" id="KW-0648">Protein biosynthesis</keyword>
<evidence type="ECO:0000256" key="6">
    <source>
        <dbReference type="ARBA" id="ARBA00022840"/>
    </source>
</evidence>
<evidence type="ECO:0000259" key="9">
    <source>
        <dbReference type="PROSITE" id="PS50862"/>
    </source>
</evidence>
<keyword evidence="3" id="KW-0963">Cytoplasm</keyword>
<evidence type="ECO:0000256" key="5">
    <source>
        <dbReference type="ARBA" id="ARBA00022741"/>
    </source>
</evidence>
<dbReference type="GO" id="GO:0006422">
    <property type="term" value="P:aspartyl-tRNA aminoacylation"/>
    <property type="evidence" value="ECO:0007669"/>
    <property type="project" value="InterPro"/>
</dbReference>
<evidence type="ECO:0000256" key="8">
    <source>
        <dbReference type="ARBA" id="ARBA00023146"/>
    </source>
</evidence>
<dbReference type="InterPro" id="IPR002312">
    <property type="entry name" value="Asp/Asn-tRNA-synth_IIb"/>
</dbReference>
<reference evidence="10 11" key="1">
    <citation type="journal article" date="2016" name="Nat. Commun.">
        <title>Thousands of microbial genomes shed light on interconnected biogeochemical processes in an aquifer system.</title>
        <authorList>
            <person name="Anantharaman K."/>
            <person name="Brown C.T."/>
            <person name="Hug L.A."/>
            <person name="Sharon I."/>
            <person name="Castelle C.J."/>
            <person name="Probst A.J."/>
            <person name="Thomas B.C."/>
            <person name="Singh A."/>
            <person name="Wilkins M.J."/>
            <person name="Karaoz U."/>
            <person name="Brodie E.L."/>
            <person name="Williams K.H."/>
            <person name="Hubbard S.S."/>
            <person name="Banfield J.F."/>
        </authorList>
    </citation>
    <scope>NUCLEOTIDE SEQUENCE [LARGE SCALE GENOMIC DNA]</scope>
</reference>
<dbReference type="GO" id="GO:0017101">
    <property type="term" value="C:aminoacyl-tRNA synthetase multienzyme complex"/>
    <property type="evidence" value="ECO:0007669"/>
    <property type="project" value="TreeGrafter"/>
</dbReference>
<evidence type="ECO:0000313" key="10">
    <source>
        <dbReference type="EMBL" id="OGY59750.1"/>
    </source>
</evidence>
<dbReference type="InterPro" id="IPR004364">
    <property type="entry name" value="Aa-tRNA-synt_II"/>
</dbReference>
<keyword evidence="5" id="KW-0547">Nucleotide-binding</keyword>
<comment type="caution">
    <text evidence="10">The sequence shown here is derived from an EMBL/GenBank/DDBJ whole genome shotgun (WGS) entry which is preliminary data.</text>
</comment>
<accession>A0A1G1Z794</accession>
<dbReference type="PRINTS" id="PR01042">
    <property type="entry name" value="TRNASYNTHASP"/>
</dbReference>
<keyword evidence="4 10" id="KW-0436">Ligase</keyword>
<dbReference type="SUPFAM" id="SSF55681">
    <property type="entry name" value="Class II aaRS and biotin synthetases"/>
    <property type="match status" value="1"/>
</dbReference>
<dbReference type="PANTHER" id="PTHR43450">
    <property type="entry name" value="ASPARTYL-TRNA SYNTHETASE"/>
    <property type="match status" value="1"/>
</dbReference>
<dbReference type="AlphaFoldDB" id="A0A1G1Z794"/>
<evidence type="ECO:0000256" key="4">
    <source>
        <dbReference type="ARBA" id="ARBA00022598"/>
    </source>
</evidence>
<keyword evidence="6" id="KW-0067">ATP-binding</keyword>
<dbReference type="PANTHER" id="PTHR43450:SF1">
    <property type="entry name" value="ASPARTATE--TRNA LIGASE, CYTOPLASMIC"/>
    <property type="match status" value="1"/>
</dbReference>
<dbReference type="NCBIfam" id="NF003483">
    <property type="entry name" value="PRK05159.1"/>
    <property type="match status" value="1"/>
</dbReference>
<organism evidence="10 11">
    <name type="scientific">Candidatus Colwellbacteria bacterium RIFCSPLOWO2_01_FULL_48_10</name>
    <dbReference type="NCBI Taxonomy" id="1797690"/>
    <lineage>
        <taxon>Bacteria</taxon>
        <taxon>Candidatus Colwelliibacteriota</taxon>
    </lineage>
</organism>
<sequence>SVQAIFKLYDLFLYGYETVMREEGFTEVKTPKLLEASSEGGANFFKINYFDRHAYLAQSPQFYKQIMVGVFERVFEIGSTFRAEPHFTTRHVNEYISLDGEMGFIESFDDVCAMLNKVLKKIFAIMAKEGKEYLTYYNAEISEVPERIPRIKLAEIKKIIKQEYGYQIPDDTDIDPEGEKLASQYAKEKLNSDFLFITHYPWKYRPFYTMPDKENPEETLGFDLIFRGIEIVSGGQRIHTYPELMENMKKKGVKPAGMEFYLNTFKFGMPPHGGWGLGSERVIQQILGLKNIKEAVLFPRDVNRLNP</sequence>
<name>A0A1G1Z794_9BACT</name>
<gene>
    <name evidence="10" type="ORF">A3B23_01920</name>
</gene>
<proteinExistence type="inferred from homology"/>
<dbReference type="InterPro" id="IPR006195">
    <property type="entry name" value="aa-tRNA-synth_II"/>
</dbReference>
<dbReference type="GO" id="GO:0005829">
    <property type="term" value="C:cytosol"/>
    <property type="evidence" value="ECO:0007669"/>
    <property type="project" value="TreeGrafter"/>
</dbReference>
<dbReference type="GO" id="GO:0004815">
    <property type="term" value="F:aspartate-tRNA ligase activity"/>
    <property type="evidence" value="ECO:0007669"/>
    <property type="project" value="InterPro"/>
</dbReference>